<accession>A0A8H4QIK6</accession>
<sequence length="340" mass="38143">MKHTFLDFVKLQLFEKLPPVVKTNLKGKTVVVTGANVGIGFEAAKHFARMDPEKLIIACRSKQKGEQALNEIRRETGCETAELRIVDLASFASVKSFVKTFEDNNDRLDILVENAAIVPGKQPEFTQDGWETTAQTNNLSTSLLALLLLPRMIDTAKKYNTTPRLVVVASSVHYWTQFDESLVNSPNFFRSFAHKDVFSGSLGERYLDTKLLNVFFARALNDRLKRSPIIVDSVCPGYCYSSLRKDFSGLQAWIDRLMEICLARTTEQGSRQLVWAAVGGTGNEDELRGAFIASTEVTEPSDFVISEKGQHAQDKIWDDLIVELTKVDPEVQNIVQKYLA</sequence>
<dbReference type="Pfam" id="PF00106">
    <property type="entry name" value="adh_short"/>
    <property type="match status" value="1"/>
</dbReference>
<comment type="caution">
    <text evidence="2">The sequence shown here is derived from an EMBL/GenBank/DDBJ whole genome shotgun (WGS) entry which is preliminary data.</text>
</comment>
<dbReference type="GO" id="GO:0016491">
    <property type="term" value="F:oxidoreductase activity"/>
    <property type="evidence" value="ECO:0007669"/>
    <property type="project" value="UniProtKB-KW"/>
</dbReference>
<keyword evidence="3" id="KW-1185">Reference proteome</keyword>
<dbReference type="AlphaFoldDB" id="A0A8H4QIK6"/>
<evidence type="ECO:0000313" key="2">
    <source>
        <dbReference type="EMBL" id="KAF4611777.1"/>
    </source>
</evidence>
<dbReference type="Gene3D" id="3.40.50.720">
    <property type="entry name" value="NAD(P)-binding Rossmann-like Domain"/>
    <property type="match status" value="1"/>
</dbReference>
<protein>
    <recommendedName>
        <fullName evidence="4">Short-chain dehydrogenase</fullName>
    </recommendedName>
</protein>
<gene>
    <name evidence="2" type="ORF">D9613_003925</name>
</gene>
<dbReference type="InterPro" id="IPR002347">
    <property type="entry name" value="SDR_fam"/>
</dbReference>
<dbReference type="PANTHER" id="PTHR43157:SF31">
    <property type="entry name" value="PHOSPHATIDYLINOSITOL-GLYCAN BIOSYNTHESIS CLASS F PROTEIN"/>
    <property type="match status" value="1"/>
</dbReference>
<dbReference type="PANTHER" id="PTHR43157">
    <property type="entry name" value="PHOSPHATIDYLINOSITOL-GLYCAN BIOSYNTHESIS CLASS F PROTEIN-RELATED"/>
    <property type="match status" value="1"/>
</dbReference>
<keyword evidence="1" id="KW-0560">Oxidoreductase</keyword>
<reference evidence="2 3" key="1">
    <citation type="submission" date="2019-12" db="EMBL/GenBank/DDBJ databases">
        <authorList>
            <person name="Floudas D."/>
            <person name="Bentzer J."/>
            <person name="Ahren D."/>
            <person name="Johansson T."/>
            <person name="Persson P."/>
            <person name="Tunlid A."/>
        </authorList>
    </citation>
    <scope>NUCLEOTIDE SEQUENCE [LARGE SCALE GENOMIC DNA]</scope>
    <source>
        <strain evidence="2 3">CBS 102.39</strain>
    </source>
</reference>
<evidence type="ECO:0008006" key="4">
    <source>
        <dbReference type="Google" id="ProtNLM"/>
    </source>
</evidence>
<organism evidence="2 3">
    <name type="scientific">Agrocybe pediades</name>
    <dbReference type="NCBI Taxonomy" id="84607"/>
    <lineage>
        <taxon>Eukaryota</taxon>
        <taxon>Fungi</taxon>
        <taxon>Dikarya</taxon>
        <taxon>Basidiomycota</taxon>
        <taxon>Agaricomycotina</taxon>
        <taxon>Agaricomycetes</taxon>
        <taxon>Agaricomycetidae</taxon>
        <taxon>Agaricales</taxon>
        <taxon>Agaricineae</taxon>
        <taxon>Strophariaceae</taxon>
        <taxon>Agrocybe</taxon>
    </lineage>
</organism>
<proteinExistence type="predicted"/>
<dbReference type="PRINTS" id="PR00081">
    <property type="entry name" value="GDHRDH"/>
</dbReference>
<dbReference type="Proteomes" id="UP000521872">
    <property type="component" value="Unassembled WGS sequence"/>
</dbReference>
<dbReference type="EMBL" id="JAACJL010000057">
    <property type="protein sequence ID" value="KAF4611777.1"/>
    <property type="molecule type" value="Genomic_DNA"/>
</dbReference>
<evidence type="ECO:0000256" key="1">
    <source>
        <dbReference type="ARBA" id="ARBA00023002"/>
    </source>
</evidence>
<dbReference type="SUPFAM" id="SSF51735">
    <property type="entry name" value="NAD(P)-binding Rossmann-fold domains"/>
    <property type="match status" value="1"/>
</dbReference>
<evidence type="ECO:0000313" key="3">
    <source>
        <dbReference type="Proteomes" id="UP000521872"/>
    </source>
</evidence>
<name>A0A8H4QIK6_9AGAR</name>
<dbReference type="InterPro" id="IPR036291">
    <property type="entry name" value="NAD(P)-bd_dom_sf"/>
</dbReference>